<sequence>MSDSDSSVEGEAPLTSCKRVAKPKLWKKTSKETKRLWGELHKRDYKTAGLSENFRFGNTENERDITSIKIQKEKILPSIPFILHTKDTSVCLAIYGDQRIPMGCLVMKGGPKDISEVYGYQGRIKGHQRVFGYQGKTKRHQWASGYQREIKG</sequence>
<evidence type="ECO:0000313" key="1">
    <source>
        <dbReference type="EMBL" id="MPC39923.1"/>
    </source>
</evidence>
<dbReference type="Proteomes" id="UP000324222">
    <property type="component" value="Unassembled WGS sequence"/>
</dbReference>
<accession>A0A5B7F4A5</accession>
<evidence type="ECO:0000313" key="2">
    <source>
        <dbReference type="Proteomes" id="UP000324222"/>
    </source>
</evidence>
<organism evidence="1 2">
    <name type="scientific">Portunus trituberculatus</name>
    <name type="common">Swimming crab</name>
    <name type="synonym">Neptunus trituberculatus</name>
    <dbReference type="NCBI Taxonomy" id="210409"/>
    <lineage>
        <taxon>Eukaryota</taxon>
        <taxon>Metazoa</taxon>
        <taxon>Ecdysozoa</taxon>
        <taxon>Arthropoda</taxon>
        <taxon>Crustacea</taxon>
        <taxon>Multicrustacea</taxon>
        <taxon>Malacostraca</taxon>
        <taxon>Eumalacostraca</taxon>
        <taxon>Eucarida</taxon>
        <taxon>Decapoda</taxon>
        <taxon>Pleocyemata</taxon>
        <taxon>Brachyura</taxon>
        <taxon>Eubrachyura</taxon>
        <taxon>Portunoidea</taxon>
        <taxon>Portunidae</taxon>
        <taxon>Portuninae</taxon>
        <taxon>Portunus</taxon>
    </lineage>
</organism>
<name>A0A5B7F4A5_PORTR</name>
<proteinExistence type="predicted"/>
<dbReference type="EMBL" id="VSRR010004522">
    <property type="protein sequence ID" value="MPC39923.1"/>
    <property type="molecule type" value="Genomic_DNA"/>
</dbReference>
<protein>
    <submittedName>
        <fullName evidence="1">Uncharacterized protein</fullName>
    </submittedName>
</protein>
<keyword evidence="2" id="KW-1185">Reference proteome</keyword>
<reference evidence="1 2" key="1">
    <citation type="submission" date="2019-05" db="EMBL/GenBank/DDBJ databases">
        <title>Another draft genome of Portunus trituberculatus and its Hox gene families provides insights of decapod evolution.</title>
        <authorList>
            <person name="Jeong J.-H."/>
            <person name="Song I."/>
            <person name="Kim S."/>
            <person name="Choi T."/>
            <person name="Kim D."/>
            <person name="Ryu S."/>
            <person name="Kim W."/>
        </authorList>
    </citation>
    <scope>NUCLEOTIDE SEQUENCE [LARGE SCALE GENOMIC DNA]</scope>
    <source>
        <tissue evidence="1">Muscle</tissue>
    </source>
</reference>
<gene>
    <name evidence="1" type="ORF">E2C01_033476</name>
</gene>
<dbReference type="AlphaFoldDB" id="A0A5B7F4A5"/>
<comment type="caution">
    <text evidence="1">The sequence shown here is derived from an EMBL/GenBank/DDBJ whole genome shotgun (WGS) entry which is preliminary data.</text>
</comment>